<comment type="similarity">
    <text evidence="6">Belongs to the YdjC deacetylase family.</text>
</comment>
<organism evidence="7 8">
    <name type="scientific">Vibrio panuliri</name>
    <dbReference type="NCBI Taxonomy" id="1381081"/>
    <lineage>
        <taxon>Bacteria</taxon>
        <taxon>Pseudomonadati</taxon>
        <taxon>Pseudomonadota</taxon>
        <taxon>Gammaproteobacteria</taxon>
        <taxon>Vibrionales</taxon>
        <taxon>Vibrionaceae</taxon>
        <taxon>Vibrio</taxon>
    </lineage>
</organism>
<comment type="caution">
    <text evidence="7">The sequence shown here is derived from an EMBL/GenBank/DDBJ whole genome shotgun (WGS) entry which is preliminary data.</text>
</comment>
<name>A0A1Q9HFX4_9VIBR</name>
<evidence type="ECO:0000256" key="5">
    <source>
        <dbReference type="ARBA" id="ARBA00023277"/>
    </source>
</evidence>
<dbReference type="GO" id="GO:0046872">
    <property type="term" value="F:metal ion binding"/>
    <property type="evidence" value="ECO:0007669"/>
    <property type="project" value="UniProtKB-KW"/>
</dbReference>
<dbReference type="OrthoDB" id="9774177at2"/>
<feature type="binding site" evidence="6">
    <location>
        <position position="59"/>
    </location>
    <ligand>
        <name>Mg(2+)</name>
        <dbReference type="ChEBI" id="CHEBI:18420"/>
    </ligand>
</feature>
<dbReference type="RefSeq" id="WP_075709055.1">
    <property type="nucleotide sequence ID" value="NZ_MJMJ01000021.1"/>
</dbReference>
<evidence type="ECO:0000313" key="7">
    <source>
        <dbReference type="EMBL" id="OLQ88704.1"/>
    </source>
</evidence>
<dbReference type="Pfam" id="PF04794">
    <property type="entry name" value="YdjC"/>
    <property type="match status" value="1"/>
</dbReference>
<dbReference type="GO" id="GO:0016811">
    <property type="term" value="F:hydrolase activity, acting on carbon-nitrogen (but not peptide) bonds, in linear amides"/>
    <property type="evidence" value="ECO:0007669"/>
    <property type="project" value="UniProtKB-UniRule"/>
</dbReference>
<comment type="subunit">
    <text evidence="6">Homodimer.</text>
</comment>
<dbReference type="PANTHER" id="PTHR31609">
    <property type="entry name" value="YDJC DEACETYLASE FAMILY MEMBER"/>
    <property type="match status" value="1"/>
</dbReference>
<dbReference type="InterPro" id="IPR011330">
    <property type="entry name" value="Glyco_hydro/deAcase_b/a-brl"/>
</dbReference>
<evidence type="ECO:0000256" key="4">
    <source>
        <dbReference type="ARBA" id="ARBA00022842"/>
    </source>
</evidence>
<dbReference type="SUPFAM" id="SSF88713">
    <property type="entry name" value="Glycoside hydrolase/deacetylase"/>
    <property type="match status" value="1"/>
</dbReference>
<comment type="cofactor">
    <cofactor evidence="1 6">
        <name>Mg(2+)</name>
        <dbReference type="ChEBI" id="CHEBI:18420"/>
    </cofactor>
</comment>
<evidence type="ECO:0000313" key="8">
    <source>
        <dbReference type="Proteomes" id="UP000186313"/>
    </source>
</evidence>
<dbReference type="Proteomes" id="UP000186313">
    <property type="component" value="Unassembled WGS sequence"/>
</dbReference>
<keyword evidence="2 6" id="KW-0479">Metal-binding</keyword>
<feature type="binding site" evidence="6">
    <location>
        <position position="122"/>
    </location>
    <ligand>
        <name>Mg(2+)</name>
        <dbReference type="ChEBI" id="CHEBI:18420"/>
    </ligand>
</feature>
<comment type="function">
    <text evidence="6">Probably catalyzes the deacetylation of acetylated carbohydrates an important step in the degradation of oligosaccharides.</text>
</comment>
<dbReference type="EC" id="3.5.1.-" evidence="6"/>
<keyword evidence="3 6" id="KW-0378">Hydrolase</keyword>
<evidence type="ECO:0000256" key="2">
    <source>
        <dbReference type="ARBA" id="ARBA00022723"/>
    </source>
</evidence>
<dbReference type="NCBIfam" id="NF002559">
    <property type="entry name" value="PRK02134.1"/>
    <property type="match status" value="1"/>
</dbReference>
<dbReference type="HAMAP" id="MF_01246">
    <property type="entry name" value="COD"/>
    <property type="match status" value="1"/>
</dbReference>
<dbReference type="InterPro" id="IPR006879">
    <property type="entry name" value="YdjC-like"/>
</dbReference>
<evidence type="ECO:0000256" key="6">
    <source>
        <dbReference type="HAMAP-Rule" id="MF_01246"/>
    </source>
</evidence>
<dbReference type="Gene3D" id="3.20.20.370">
    <property type="entry name" value="Glycoside hydrolase/deacetylase"/>
    <property type="match status" value="1"/>
</dbReference>
<dbReference type="InterPro" id="IPR022948">
    <property type="entry name" value="COD_ChbG_bac"/>
</dbReference>
<accession>A0A1Q9HFX4</accession>
<dbReference type="EMBL" id="MJMJ01000021">
    <property type="protein sequence ID" value="OLQ88704.1"/>
    <property type="molecule type" value="Genomic_DNA"/>
</dbReference>
<protein>
    <recommendedName>
        <fullName evidence="6">Carbohydrate deacetylase</fullName>
        <ecNumber evidence="6">3.5.1.-</ecNumber>
    </recommendedName>
</protein>
<proteinExistence type="inferred from homology"/>
<dbReference type="PANTHER" id="PTHR31609:SF1">
    <property type="entry name" value="CARBOHYDRATE DEACETYLASE"/>
    <property type="match status" value="1"/>
</dbReference>
<dbReference type="STRING" id="1381081.BIY22_20975"/>
<dbReference type="AlphaFoldDB" id="A0A1Q9HFX4"/>
<dbReference type="CDD" id="cd10803">
    <property type="entry name" value="YdjC_EF3048_like"/>
    <property type="match status" value="1"/>
</dbReference>
<gene>
    <name evidence="7" type="ORF">BIY22_20975</name>
</gene>
<dbReference type="GO" id="GO:0000272">
    <property type="term" value="P:polysaccharide catabolic process"/>
    <property type="evidence" value="ECO:0007669"/>
    <property type="project" value="InterPro"/>
</dbReference>
<sequence>MKVIFNADDFGLTEGVNNGVAAAFRHGVVRSTTFMVDMPGEKHAVKLAASMPDLKIGLHLRFTAGKPLTNGRTIVDEHGLFPAIPKFWQKHDFDPDEIYAEVVAQVEHYLALGLTLSHIDGHHHAHTHPQIAPVVMRVAKHYGVPLRGIGLVNDQESTARYQFTEKFYDDKTTVKDAVALMLEYQKECDVLEVMCHPAQVDAQLRAMSSYLAPREQELQTLTSEEFISFLVERDIQVTDYSALTYS</sequence>
<dbReference type="GO" id="GO:0019213">
    <property type="term" value="F:deacetylase activity"/>
    <property type="evidence" value="ECO:0007669"/>
    <property type="project" value="TreeGrafter"/>
</dbReference>
<evidence type="ECO:0000256" key="1">
    <source>
        <dbReference type="ARBA" id="ARBA00001946"/>
    </source>
</evidence>
<keyword evidence="5 6" id="KW-0119">Carbohydrate metabolism</keyword>
<keyword evidence="4 6" id="KW-0460">Magnesium</keyword>
<evidence type="ECO:0000256" key="3">
    <source>
        <dbReference type="ARBA" id="ARBA00022801"/>
    </source>
</evidence>
<reference evidence="7 8" key="1">
    <citation type="submission" date="2016-09" db="EMBL/GenBank/DDBJ databases">
        <title>Genomic Taxonomy of the Vibrionaceae.</title>
        <authorList>
            <person name="Gonzalez-Castillo A."/>
            <person name="Gomez-Gil B."/>
            <person name="Enciso-Ibarra K."/>
        </authorList>
    </citation>
    <scope>NUCLEOTIDE SEQUENCE [LARGE SCALE GENOMIC DNA]</scope>
    <source>
        <strain evidence="7 8">CAIM 703</strain>
    </source>
</reference>